<evidence type="ECO:0000256" key="3">
    <source>
        <dbReference type="ARBA" id="ARBA00022729"/>
    </source>
</evidence>
<dbReference type="PROSITE" id="PS00135">
    <property type="entry name" value="TRYPSIN_SER"/>
    <property type="match status" value="1"/>
</dbReference>
<sequence length="310" mass="33427">MKQILLLTLVFIGAMSAGGLVLAEEDTEMIVNGKLAPEGKFPYQVRLYASPEDEKGFCGGSIIDPQWILTAGHCVVADSSVAENLQPAETVFVGYGSTDRTKTTKIEAEEIVVHPRYLAKALAGGGDVALIKLKEPIPEAKTIEIADDDAEQKLVTRGVKVTVTGWGAIWDPQDKEVVALLSKIDPQADISEKLNFPKKLYEADIHVMDREECRSVYGPQQLNIADSEICAMKPRSASNSCYGDSGGPLVIQADDPKRYVQIGVVSWGDRCGRAGNPNVFARVSSFSDWIADTMESHAGPSEAPAAMTAE</sequence>
<dbReference type="EMBL" id="LPWF01000026">
    <property type="protein sequence ID" value="ODR97370.1"/>
    <property type="molecule type" value="Genomic_DNA"/>
</dbReference>
<keyword evidence="6" id="KW-0720">Serine protease</keyword>
<evidence type="ECO:0000256" key="6">
    <source>
        <dbReference type="RuleBase" id="RU363034"/>
    </source>
</evidence>
<keyword evidence="2" id="KW-0964">Secreted</keyword>
<protein>
    <recommendedName>
        <fullName evidence="7">Peptidase S1 domain-containing protein</fullName>
    </recommendedName>
</protein>
<keyword evidence="4" id="KW-1015">Disulfide bond</keyword>
<organism evidence="8 9">
    <name type="scientific">Methyloceanibacter superfactus</name>
    <dbReference type="NCBI Taxonomy" id="1774969"/>
    <lineage>
        <taxon>Bacteria</taxon>
        <taxon>Pseudomonadati</taxon>
        <taxon>Pseudomonadota</taxon>
        <taxon>Alphaproteobacteria</taxon>
        <taxon>Hyphomicrobiales</taxon>
        <taxon>Hyphomicrobiaceae</taxon>
        <taxon>Methyloceanibacter</taxon>
    </lineage>
</organism>
<dbReference type="OrthoDB" id="9149554at2"/>
<keyword evidence="5" id="KW-0325">Glycoprotein</keyword>
<dbReference type="RefSeq" id="WP_069441922.1">
    <property type="nucleotide sequence ID" value="NZ_LPWF01000026.1"/>
</dbReference>
<dbReference type="GO" id="GO:0004252">
    <property type="term" value="F:serine-type endopeptidase activity"/>
    <property type="evidence" value="ECO:0007669"/>
    <property type="project" value="InterPro"/>
</dbReference>
<dbReference type="PANTHER" id="PTHR24252">
    <property type="entry name" value="ACROSIN-RELATED"/>
    <property type="match status" value="1"/>
</dbReference>
<dbReference type="AlphaFoldDB" id="A0A1E3VUZ1"/>
<dbReference type="InterPro" id="IPR001254">
    <property type="entry name" value="Trypsin_dom"/>
</dbReference>
<dbReference type="PRINTS" id="PR00722">
    <property type="entry name" value="CHYMOTRYPSIN"/>
</dbReference>
<keyword evidence="6" id="KW-0645">Protease</keyword>
<accession>A0A1E3VUZ1</accession>
<comment type="caution">
    <text evidence="8">The sequence shown here is derived from an EMBL/GenBank/DDBJ whole genome shotgun (WGS) entry which is preliminary data.</text>
</comment>
<gene>
    <name evidence="8" type="ORF">AUC69_12200</name>
</gene>
<dbReference type="SMART" id="SM00020">
    <property type="entry name" value="Tryp_SPc"/>
    <property type="match status" value="1"/>
</dbReference>
<keyword evidence="6" id="KW-0378">Hydrolase</keyword>
<reference evidence="8 9" key="1">
    <citation type="journal article" date="2016" name="Environ. Microbiol.">
        <title>New Methyloceanibacter diversity from North Sea sediments includes methanotroph containing solely the soluble methane monooxygenase.</title>
        <authorList>
            <person name="Vekeman B."/>
            <person name="Kerckhof F.M."/>
            <person name="Cremers G."/>
            <person name="de Vos P."/>
            <person name="Vandamme P."/>
            <person name="Boon N."/>
            <person name="Op den Camp H.J."/>
            <person name="Heylen K."/>
        </authorList>
    </citation>
    <scope>NUCLEOTIDE SEQUENCE [LARGE SCALE GENOMIC DNA]</scope>
    <source>
        <strain evidence="8 9">R-67175</strain>
    </source>
</reference>
<evidence type="ECO:0000256" key="4">
    <source>
        <dbReference type="ARBA" id="ARBA00023157"/>
    </source>
</evidence>
<dbReference type="InterPro" id="IPR033116">
    <property type="entry name" value="TRYPSIN_SER"/>
</dbReference>
<dbReference type="InterPro" id="IPR009003">
    <property type="entry name" value="Peptidase_S1_PA"/>
</dbReference>
<evidence type="ECO:0000259" key="7">
    <source>
        <dbReference type="PROSITE" id="PS50240"/>
    </source>
</evidence>
<dbReference type="FunFam" id="2.40.10.10:FF:000068">
    <property type="entry name" value="transmembrane protease serine 2"/>
    <property type="match status" value="1"/>
</dbReference>
<proteinExistence type="predicted"/>
<dbReference type="PANTHER" id="PTHR24252:SF7">
    <property type="entry name" value="HYALIN"/>
    <property type="match status" value="1"/>
</dbReference>
<keyword evidence="3" id="KW-0732">Signal</keyword>
<dbReference type="PROSITE" id="PS50240">
    <property type="entry name" value="TRYPSIN_DOM"/>
    <property type="match status" value="1"/>
</dbReference>
<dbReference type="InterPro" id="IPR001314">
    <property type="entry name" value="Peptidase_S1A"/>
</dbReference>
<dbReference type="STRING" id="1774969.AUC69_12200"/>
<dbReference type="InterPro" id="IPR043504">
    <property type="entry name" value="Peptidase_S1_PA_chymotrypsin"/>
</dbReference>
<dbReference type="CDD" id="cd00190">
    <property type="entry name" value="Tryp_SPc"/>
    <property type="match status" value="1"/>
</dbReference>
<evidence type="ECO:0000256" key="5">
    <source>
        <dbReference type="ARBA" id="ARBA00023180"/>
    </source>
</evidence>
<comment type="subcellular location">
    <subcellularLocation>
        <location evidence="1">Secreted</location>
    </subcellularLocation>
</comment>
<evidence type="ECO:0000313" key="8">
    <source>
        <dbReference type="EMBL" id="ODR97370.1"/>
    </source>
</evidence>
<dbReference type="Proteomes" id="UP000094472">
    <property type="component" value="Unassembled WGS sequence"/>
</dbReference>
<evidence type="ECO:0000256" key="2">
    <source>
        <dbReference type="ARBA" id="ARBA00022525"/>
    </source>
</evidence>
<dbReference type="SUPFAM" id="SSF50494">
    <property type="entry name" value="Trypsin-like serine proteases"/>
    <property type="match status" value="1"/>
</dbReference>
<dbReference type="PROSITE" id="PS00134">
    <property type="entry name" value="TRYPSIN_HIS"/>
    <property type="match status" value="1"/>
</dbReference>
<dbReference type="GO" id="GO:0005576">
    <property type="term" value="C:extracellular region"/>
    <property type="evidence" value="ECO:0007669"/>
    <property type="project" value="UniProtKB-SubCell"/>
</dbReference>
<evidence type="ECO:0000256" key="1">
    <source>
        <dbReference type="ARBA" id="ARBA00004613"/>
    </source>
</evidence>
<dbReference type="GO" id="GO:0006508">
    <property type="term" value="P:proteolysis"/>
    <property type="evidence" value="ECO:0007669"/>
    <property type="project" value="UniProtKB-KW"/>
</dbReference>
<dbReference type="Pfam" id="PF00089">
    <property type="entry name" value="Trypsin"/>
    <property type="match status" value="1"/>
</dbReference>
<dbReference type="FunFam" id="2.40.10.10:FF:000054">
    <property type="entry name" value="Complement C1r subcomponent"/>
    <property type="match status" value="1"/>
</dbReference>
<keyword evidence="9" id="KW-1185">Reference proteome</keyword>
<dbReference type="InterPro" id="IPR018114">
    <property type="entry name" value="TRYPSIN_HIS"/>
</dbReference>
<dbReference type="Gene3D" id="2.40.10.10">
    <property type="entry name" value="Trypsin-like serine proteases"/>
    <property type="match status" value="1"/>
</dbReference>
<feature type="domain" description="Peptidase S1" evidence="7">
    <location>
        <begin position="30"/>
        <end position="295"/>
    </location>
</feature>
<evidence type="ECO:0000313" key="9">
    <source>
        <dbReference type="Proteomes" id="UP000094472"/>
    </source>
</evidence>
<name>A0A1E3VUZ1_9HYPH</name>